<dbReference type="PANTHER" id="PTHR37318:SF1">
    <property type="entry name" value="BSL7504 PROTEIN"/>
    <property type="match status" value="1"/>
</dbReference>
<protein>
    <submittedName>
        <fullName evidence="2">Transcriptional regulator</fullName>
    </submittedName>
</protein>
<name>A0ABP8TIE2_9ACTN</name>
<dbReference type="EMBL" id="BAABHJ010000008">
    <property type="protein sequence ID" value="GAA4609095.1"/>
    <property type="molecule type" value="Genomic_DNA"/>
</dbReference>
<dbReference type="SUPFAM" id="SSF46785">
    <property type="entry name" value="Winged helix' DNA-binding domain"/>
    <property type="match status" value="1"/>
</dbReference>
<reference evidence="3" key="1">
    <citation type="journal article" date="2019" name="Int. J. Syst. Evol. Microbiol.">
        <title>The Global Catalogue of Microorganisms (GCM) 10K type strain sequencing project: providing services to taxonomists for standard genome sequencing and annotation.</title>
        <authorList>
            <consortium name="The Broad Institute Genomics Platform"/>
            <consortium name="The Broad Institute Genome Sequencing Center for Infectious Disease"/>
            <person name="Wu L."/>
            <person name="Ma J."/>
        </authorList>
    </citation>
    <scope>NUCLEOTIDE SEQUENCE [LARGE SCALE GENOMIC DNA]</scope>
    <source>
        <strain evidence="3">JCM 17938</strain>
    </source>
</reference>
<comment type="caution">
    <text evidence="2">The sequence shown here is derived from an EMBL/GenBank/DDBJ whole genome shotgun (WGS) entry which is preliminary data.</text>
</comment>
<accession>A0ABP8TIE2</accession>
<dbReference type="Proteomes" id="UP001500212">
    <property type="component" value="Unassembled WGS sequence"/>
</dbReference>
<evidence type="ECO:0000313" key="2">
    <source>
        <dbReference type="EMBL" id="GAA4609095.1"/>
    </source>
</evidence>
<sequence>MNLDPVIHAPARLQIVSLLAAATEAEFAFVRDNLQISDSVLSKHASALETAGYVEIRKGHVGKRPRTWLKLTPQGRQAFREYVATLQRIVGQPLADLPRDGR</sequence>
<dbReference type="RefSeq" id="WP_345355025.1">
    <property type="nucleotide sequence ID" value="NZ_BAABHJ010000008.1"/>
</dbReference>
<dbReference type="InterPro" id="IPR036388">
    <property type="entry name" value="WH-like_DNA-bd_sf"/>
</dbReference>
<dbReference type="PANTHER" id="PTHR37318">
    <property type="entry name" value="BSL7504 PROTEIN"/>
    <property type="match status" value="1"/>
</dbReference>
<gene>
    <name evidence="2" type="ORF">GCM10023195_36330</name>
</gene>
<evidence type="ECO:0000313" key="3">
    <source>
        <dbReference type="Proteomes" id="UP001500212"/>
    </source>
</evidence>
<dbReference type="Gene3D" id="1.10.10.10">
    <property type="entry name" value="Winged helix-like DNA-binding domain superfamily/Winged helix DNA-binding domain"/>
    <property type="match status" value="1"/>
</dbReference>
<feature type="domain" description="Winged helix DNA-binding" evidence="1">
    <location>
        <begin position="12"/>
        <end position="90"/>
    </location>
</feature>
<dbReference type="InterPro" id="IPR036390">
    <property type="entry name" value="WH_DNA-bd_sf"/>
</dbReference>
<keyword evidence="3" id="KW-1185">Reference proteome</keyword>
<organism evidence="2 3">
    <name type="scientific">Actinoallomurus liliacearum</name>
    <dbReference type="NCBI Taxonomy" id="1080073"/>
    <lineage>
        <taxon>Bacteria</taxon>
        <taxon>Bacillati</taxon>
        <taxon>Actinomycetota</taxon>
        <taxon>Actinomycetes</taxon>
        <taxon>Streptosporangiales</taxon>
        <taxon>Thermomonosporaceae</taxon>
        <taxon>Actinoallomurus</taxon>
    </lineage>
</organism>
<dbReference type="Pfam" id="PF13601">
    <property type="entry name" value="HTH_34"/>
    <property type="match status" value="1"/>
</dbReference>
<dbReference type="InterPro" id="IPR027395">
    <property type="entry name" value="WH_DNA-bd_dom"/>
</dbReference>
<evidence type="ECO:0000259" key="1">
    <source>
        <dbReference type="Pfam" id="PF13601"/>
    </source>
</evidence>
<proteinExistence type="predicted"/>